<dbReference type="AlphaFoldDB" id="A0A2I2FLF4"/>
<dbReference type="InterPro" id="IPR056146">
    <property type="entry name" value="DUF7729"/>
</dbReference>
<dbReference type="RefSeq" id="XP_024675480.1">
    <property type="nucleotide sequence ID" value="XM_024820820.1"/>
</dbReference>
<evidence type="ECO:0000256" key="2">
    <source>
        <dbReference type="SAM" id="SignalP"/>
    </source>
</evidence>
<gene>
    <name evidence="4" type="ORF">BDW47DRAFT_99119</name>
</gene>
<evidence type="ECO:0000313" key="5">
    <source>
        <dbReference type="Proteomes" id="UP000234585"/>
    </source>
</evidence>
<keyword evidence="2" id="KW-0732">Signal</keyword>
<dbReference type="EMBL" id="KZ559120">
    <property type="protein sequence ID" value="PLB41468.1"/>
    <property type="molecule type" value="Genomic_DNA"/>
</dbReference>
<feature type="region of interest" description="Disordered" evidence="1">
    <location>
        <begin position="76"/>
        <end position="99"/>
    </location>
</feature>
<dbReference type="PANTHER" id="PTHR39460">
    <property type="entry name" value="EXPRESSED PROTEIN"/>
    <property type="match status" value="1"/>
</dbReference>
<accession>A0A2I2FLF4</accession>
<dbReference type="Pfam" id="PF24855">
    <property type="entry name" value="DUF7729"/>
    <property type="match status" value="1"/>
</dbReference>
<dbReference type="OrthoDB" id="2564812at2759"/>
<proteinExistence type="predicted"/>
<dbReference type="PANTHER" id="PTHR39460:SF1">
    <property type="entry name" value="C6 TRANSCRIPTION FACTOR"/>
    <property type="match status" value="1"/>
</dbReference>
<sequence length="368" mass="40213">MHCQAPQRIASRFSLYLLATIAITSVAASALPSDAQSDPSPFQGGEIVGVDQQDRSDGAPPQDQAPWEHLIAHEGNRGKQDSDKEGAHQSHSDASEEEIGEYDLSLSGLTRRSPIDTSTIDSVPLPFDTSILKNFTVASCPKFFKKFLNDKSINDCHGISLLLHDSTSFFHTLSSAPATSRILDQSCNADVKKCSTTMRKMAKDLIKDDHCGKDYRNGNPNIVNAYTDLIIYEPVYRASCLKNPDTKDYCFVDAVKNRSNAANYDIYSLPYGVSLLKDPYPDCNECVQASLDIFGRWAEVDGQPLTRSYLQSAKNMNEKCGAKFSNTNITAGSAKMTSGAWETVGRPDVALVSCFMALCLGVAFMGMV</sequence>
<feature type="domain" description="DUF7729" evidence="3">
    <location>
        <begin position="123"/>
        <end position="328"/>
    </location>
</feature>
<name>A0A2I2FLF4_ASPCN</name>
<keyword evidence="5" id="KW-1185">Reference proteome</keyword>
<protein>
    <recommendedName>
        <fullName evidence="3">DUF7729 domain-containing protein</fullName>
    </recommendedName>
</protein>
<evidence type="ECO:0000313" key="4">
    <source>
        <dbReference type="EMBL" id="PLB41468.1"/>
    </source>
</evidence>
<organism evidence="4 5">
    <name type="scientific">Aspergillus candidus</name>
    <dbReference type="NCBI Taxonomy" id="41067"/>
    <lineage>
        <taxon>Eukaryota</taxon>
        <taxon>Fungi</taxon>
        <taxon>Dikarya</taxon>
        <taxon>Ascomycota</taxon>
        <taxon>Pezizomycotina</taxon>
        <taxon>Eurotiomycetes</taxon>
        <taxon>Eurotiomycetidae</taxon>
        <taxon>Eurotiales</taxon>
        <taxon>Aspergillaceae</taxon>
        <taxon>Aspergillus</taxon>
        <taxon>Aspergillus subgen. Circumdati</taxon>
    </lineage>
</organism>
<reference evidence="4 5" key="1">
    <citation type="submission" date="2017-12" db="EMBL/GenBank/DDBJ databases">
        <authorList>
            <consortium name="DOE Joint Genome Institute"/>
            <person name="Haridas S."/>
            <person name="Kjaerbolling I."/>
            <person name="Vesth T.C."/>
            <person name="Frisvad J.C."/>
            <person name="Nybo J.L."/>
            <person name="Theobald S."/>
            <person name="Kuo A."/>
            <person name="Bowyer P."/>
            <person name="Matsuda Y."/>
            <person name="Mondo S."/>
            <person name="Lyhne E.K."/>
            <person name="Kogle M.E."/>
            <person name="Clum A."/>
            <person name="Lipzen A."/>
            <person name="Salamov A."/>
            <person name="Ngan C.Y."/>
            <person name="Daum C."/>
            <person name="Chiniquy J."/>
            <person name="Barry K."/>
            <person name="LaButti K."/>
            <person name="Simmons B.A."/>
            <person name="Magnuson J.K."/>
            <person name="Mortensen U.H."/>
            <person name="Larsen T.O."/>
            <person name="Grigoriev I.V."/>
            <person name="Baker S.E."/>
            <person name="Andersen M.R."/>
            <person name="Nordberg H.P."/>
            <person name="Cantor M.N."/>
            <person name="Hua S.X."/>
        </authorList>
    </citation>
    <scope>NUCLEOTIDE SEQUENCE [LARGE SCALE GENOMIC DNA]</scope>
    <source>
        <strain evidence="4 5">CBS 102.13</strain>
    </source>
</reference>
<evidence type="ECO:0000259" key="3">
    <source>
        <dbReference type="Pfam" id="PF24855"/>
    </source>
</evidence>
<dbReference type="GeneID" id="36527980"/>
<feature type="chain" id="PRO_5014158855" description="DUF7729 domain-containing protein" evidence="2">
    <location>
        <begin position="31"/>
        <end position="368"/>
    </location>
</feature>
<feature type="region of interest" description="Disordered" evidence="1">
    <location>
        <begin position="32"/>
        <end position="64"/>
    </location>
</feature>
<feature type="compositionally biased region" description="Basic and acidic residues" evidence="1">
    <location>
        <begin position="76"/>
        <end position="94"/>
    </location>
</feature>
<evidence type="ECO:0000256" key="1">
    <source>
        <dbReference type="SAM" id="MobiDB-lite"/>
    </source>
</evidence>
<feature type="signal peptide" evidence="2">
    <location>
        <begin position="1"/>
        <end position="30"/>
    </location>
</feature>
<dbReference type="Proteomes" id="UP000234585">
    <property type="component" value="Unassembled WGS sequence"/>
</dbReference>